<dbReference type="Proteomes" id="UP000320653">
    <property type="component" value="Unassembled WGS sequence"/>
</dbReference>
<dbReference type="Pfam" id="PF02566">
    <property type="entry name" value="OsmC"/>
    <property type="match status" value="1"/>
</dbReference>
<proteinExistence type="predicted"/>
<keyword evidence="2" id="KW-1185">Reference proteome</keyword>
<protein>
    <submittedName>
        <fullName evidence="1">Putative OsmC-like protein</fullName>
    </submittedName>
</protein>
<sequence length="140" mass="14883">MASVSIKQRSIGAAAVVSPKGHPMVTSRTGGRIEVVTGASAEGFNPLDLMCASLSSCLALSGRISASRLGLLENLIEIRVSVSLEKTHEEPFRVTRFFCEFAIDGEFTESQKVDIAHMAEEICTVSNTLKAGAEIALEIA</sequence>
<evidence type="ECO:0000313" key="1">
    <source>
        <dbReference type="EMBL" id="TWF54182.1"/>
    </source>
</evidence>
<accession>A0A561QUZ9</accession>
<dbReference type="AlphaFoldDB" id="A0A561QUZ9"/>
<dbReference type="InterPro" id="IPR036102">
    <property type="entry name" value="OsmC/Ohrsf"/>
</dbReference>
<dbReference type="OrthoDB" id="8277427at2"/>
<comment type="caution">
    <text evidence="1">The sequence shown here is derived from an EMBL/GenBank/DDBJ whole genome shotgun (WGS) entry which is preliminary data.</text>
</comment>
<dbReference type="RefSeq" id="WP_145636177.1">
    <property type="nucleotide sequence ID" value="NZ_VIWP01000003.1"/>
</dbReference>
<dbReference type="SUPFAM" id="SSF82784">
    <property type="entry name" value="OsmC-like"/>
    <property type="match status" value="1"/>
</dbReference>
<dbReference type="InterPro" id="IPR015946">
    <property type="entry name" value="KH_dom-like_a/b"/>
</dbReference>
<organism evidence="1 2">
    <name type="scientific">Neorhizobium alkalisoli</name>
    <dbReference type="NCBI Taxonomy" id="528178"/>
    <lineage>
        <taxon>Bacteria</taxon>
        <taxon>Pseudomonadati</taxon>
        <taxon>Pseudomonadota</taxon>
        <taxon>Alphaproteobacteria</taxon>
        <taxon>Hyphomicrobiales</taxon>
        <taxon>Rhizobiaceae</taxon>
        <taxon>Rhizobium/Agrobacterium group</taxon>
        <taxon>Neorhizobium</taxon>
    </lineage>
</organism>
<gene>
    <name evidence="1" type="ORF">FHW37_10342</name>
</gene>
<dbReference type="InterPro" id="IPR003718">
    <property type="entry name" value="OsmC/Ohr_fam"/>
</dbReference>
<reference evidence="1 2" key="1">
    <citation type="submission" date="2019-06" db="EMBL/GenBank/DDBJ databases">
        <title>Sorghum-associated microbial communities from plants grown in Nebraska, USA.</title>
        <authorList>
            <person name="Schachtman D."/>
        </authorList>
    </citation>
    <scope>NUCLEOTIDE SEQUENCE [LARGE SCALE GENOMIC DNA]</scope>
    <source>
        <strain evidence="1 2">1225</strain>
    </source>
</reference>
<evidence type="ECO:0000313" key="2">
    <source>
        <dbReference type="Proteomes" id="UP000320653"/>
    </source>
</evidence>
<name>A0A561QUZ9_9HYPH</name>
<dbReference type="EMBL" id="VIWP01000003">
    <property type="protein sequence ID" value="TWF54182.1"/>
    <property type="molecule type" value="Genomic_DNA"/>
</dbReference>
<dbReference type="Gene3D" id="3.30.300.20">
    <property type="match status" value="1"/>
</dbReference>